<evidence type="ECO:0000256" key="1">
    <source>
        <dbReference type="ARBA" id="ARBA00022598"/>
    </source>
</evidence>
<dbReference type="HAMAP" id="MF_01587">
    <property type="entry name" value="DNA_ligase_B"/>
    <property type="match status" value="1"/>
</dbReference>
<dbReference type="GO" id="GO:0003911">
    <property type="term" value="F:DNA ligase (NAD+) activity"/>
    <property type="evidence" value="ECO:0007669"/>
    <property type="project" value="UniProtKB-UniRule"/>
</dbReference>
<dbReference type="InterPro" id="IPR001679">
    <property type="entry name" value="DNA_ligase"/>
</dbReference>
<evidence type="ECO:0000256" key="7">
    <source>
        <dbReference type="HAMAP-Rule" id="MF_01587"/>
    </source>
</evidence>
<dbReference type="PIRSF" id="PIRSF001604">
    <property type="entry name" value="LigA"/>
    <property type="match status" value="1"/>
</dbReference>
<dbReference type="InterPro" id="IPR020923">
    <property type="entry name" value="DNA_ligase_B"/>
</dbReference>
<evidence type="ECO:0000256" key="5">
    <source>
        <dbReference type="ARBA" id="ARBA00023204"/>
    </source>
</evidence>
<dbReference type="SUPFAM" id="SSF47781">
    <property type="entry name" value="RuvA domain 2-like"/>
    <property type="match status" value="1"/>
</dbReference>
<sequence>MRDSDRDVSMFTDSILSVGQPRRHRLRLLIFALLSGLAWPLLADACRPIDEASRVQLEARLAEWDTAYYERGERLVDDSLYDQTRQRLARWQACSGEPSATTAHEPDGPLDHPVVQTGLAKLDGRDALARWMQRRRAHSLWVQPKVDGVAVTLVYDDGQLVQAISRGDGERGSDWLAHLRQAPHVAQRLAAPYPPRVVLQGELYQRLEQHVQAEHGSAGARSAIIGLMARHAWQHEAAAQVGLFVWDWPDGPADMQQRLDRLAAWGFSDSVAMTQAVTQADEVAAWRQRWYRGALPFATDGVVVRQSQRPAPDTWQPAPPAWAVAWKHPAQQALAEVRGVEFRVGRTGQITPVLQLYPTALDDRTIRRVSLGSLSQWQRHDIRPGDHVTIRLAGLTIPQFDAVLTHRQPRPPLEIPDAGAFHPLSCLRLTPGCESQFLARLTWLSGPDGLDMAGLGEGSWQRLIDAGLLEELLDWRDLSPAQLQQAHGVGEVRAAQWHALFAESVEQSLPRWLAALGMPKVAPTVLQDANGEVTLAELRQRSAADWHARAGIGEITAARLVTFFSDPRINAWLDALVESAEG</sequence>
<dbReference type="SMART" id="SM00532">
    <property type="entry name" value="LIGANc"/>
    <property type="match status" value="1"/>
</dbReference>
<dbReference type="Proteomes" id="UP000217771">
    <property type="component" value="Unassembled WGS sequence"/>
</dbReference>
<dbReference type="EMBL" id="NSKB01000006">
    <property type="protein sequence ID" value="PAU75565.1"/>
    <property type="molecule type" value="Genomic_DNA"/>
</dbReference>
<comment type="function">
    <text evidence="7">Catalyzes the formation of phosphodiester linkages between 5'-phosphoryl and 3'-hydroxyl groups in double-stranded DNA using NAD as a coenzyme and as the energy source for the reaction.</text>
</comment>
<dbReference type="GO" id="GO:0006281">
    <property type="term" value="P:DNA repair"/>
    <property type="evidence" value="ECO:0007669"/>
    <property type="project" value="UniProtKB-KW"/>
</dbReference>
<dbReference type="Gene3D" id="1.10.150.20">
    <property type="entry name" value="5' to 3' exonuclease, C-terminal subdomain"/>
    <property type="match status" value="2"/>
</dbReference>
<dbReference type="Gene3D" id="2.40.50.140">
    <property type="entry name" value="Nucleic acid-binding proteins"/>
    <property type="match status" value="1"/>
</dbReference>
<feature type="active site" description="N6-AMP-lysine intermediate" evidence="7">
    <location>
        <position position="145"/>
    </location>
</feature>
<evidence type="ECO:0000313" key="10">
    <source>
        <dbReference type="Proteomes" id="UP000217771"/>
    </source>
</evidence>
<protein>
    <recommendedName>
        <fullName evidence="7">DNA ligase B</fullName>
        <ecNumber evidence="7">6.5.1.2</ecNumber>
    </recommendedName>
    <alternativeName>
        <fullName evidence="7">Polydeoxyribonucleotide synthase [NAD(+)] B</fullName>
    </alternativeName>
</protein>
<comment type="similarity">
    <text evidence="7">Belongs to the NAD-dependent DNA ligase family. LigB subfamily.</text>
</comment>
<feature type="domain" description="NAD-dependent DNA ligase N-terminal" evidence="8">
    <location>
        <begin position="47"/>
        <end position="449"/>
    </location>
</feature>
<proteinExistence type="inferred from homology"/>
<dbReference type="InterPro" id="IPR013839">
    <property type="entry name" value="DNAligase_adenylation"/>
</dbReference>
<dbReference type="InterPro" id="IPR010994">
    <property type="entry name" value="RuvA_2-like"/>
</dbReference>
<dbReference type="SUPFAM" id="SSF56091">
    <property type="entry name" value="DNA ligase/mRNA capping enzyme, catalytic domain"/>
    <property type="match status" value="1"/>
</dbReference>
<evidence type="ECO:0000313" key="9">
    <source>
        <dbReference type="EMBL" id="PAU75565.1"/>
    </source>
</evidence>
<dbReference type="Pfam" id="PF01653">
    <property type="entry name" value="DNA_ligase_aden"/>
    <property type="match status" value="1"/>
</dbReference>
<keyword evidence="10" id="KW-1185">Reference proteome</keyword>
<dbReference type="SUPFAM" id="SSF50249">
    <property type="entry name" value="Nucleic acid-binding proteins"/>
    <property type="match status" value="1"/>
</dbReference>
<dbReference type="PANTHER" id="PTHR47810:SF1">
    <property type="entry name" value="DNA LIGASE B"/>
    <property type="match status" value="1"/>
</dbReference>
<keyword evidence="3 7" id="KW-0227">DNA damage</keyword>
<dbReference type="Pfam" id="PF03120">
    <property type="entry name" value="OB_DNA_ligase"/>
    <property type="match status" value="1"/>
</dbReference>
<organism evidence="9 10">
    <name type="scientific">Halomonas salipaludis</name>
    <dbReference type="NCBI Taxonomy" id="2032625"/>
    <lineage>
        <taxon>Bacteria</taxon>
        <taxon>Pseudomonadati</taxon>
        <taxon>Pseudomonadota</taxon>
        <taxon>Gammaproteobacteria</taxon>
        <taxon>Oceanospirillales</taxon>
        <taxon>Halomonadaceae</taxon>
        <taxon>Halomonas</taxon>
    </lineage>
</organism>
<dbReference type="AlphaFoldDB" id="A0A2A2ET27"/>
<gene>
    <name evidence="7" type="primary">ligB</name>
    <name evidence="9" type="ORF">CK498_16695</name>
</gene>
<keyword evidence="2 7" id="KW-0235">DNA replication</keyword>
<dbReference type="NCBIfam" id="NF005987">
    <property type="entry name" value="PRK08097.1"/>
    <property type="match status" value="1"/>
</dbReference>
<accession>A0A2A2ET27</accession>
<keyword evidence="5 7" id="KW-0234">DNA repair</keyword>
<comment type="caution">
    <text evidence="9">The sequence shown here is derived from an EMBL/GenBank/DDBJ whole genome shotgun (WGS) entry which is preliminary data.</text>
</comment>
<dbReference type="InterPro" id="IPR004150">
    <property type="entry name" value="NAD_DNA_ligase_OB"/>
</dbReference>
<evidence type="ECO:0000256" key="2">
    <source>
        <dbReference type="ARBA" id="ARBA00022705"/>
    </source>
</evidence>
<comment type="catalytic activity">
    <reaction evidence="6 7">
        <text>NAD(+) + (deoxyribonucleotide)n-3'-hydroxyl + 5'-phospho-(deoxyribonucleotide)m = (deoxyribonucleotide)n+m + AMP + beta-nicotinamide D-nucleotide.</text>
        <dbReference type="EC" id="6.5.1.2"/>
    </reaction>
</comment>
<evidence type="ECO:0000256" key="4">
    <source>
        <dbReference type="ARBA" id="ARBA00023027"/>
    </source>
</evidence>
<dbReference type="OrthoDB" id="9759736at2"/>
<evidence type="ECO:0000256" key="3">
    <source>
        <dbReference type="ARBA" id="ARBA00022763"/>
    </source>
</evidence>
<dbReference type="InterPro" id="IPR012340">
    <property type="entry name" value="NA-bd_OB-fold"/>
</dbReference>
<dbReference type="GO" id="GO:0006260">
    <property type="term" value="P:DNA replication"/>
    <property type="evidence" value="ECO:0007669"/>
    <property type="project" value="UniProtKB-KW"/>
</dbReference>
<keyword evidence="4 7" id="KW-0520">NAD</keyword>
<keyword evidence="1 7" id="KW-0436">Ligase</keyword>
<dbReference type="PANTHER" id="PTHR47810">
    <property type="entry name" value="DNA LIGASE"/>
    <property type="match status" value="1"/>
</dbReference>
<dbReference type="EC" id="6.5.1.2" evidence="7"/>
<dbReference type="InterPro" id="IPR050326">
    <property type="entry name" value="NAD_dep_DNA_ligaseB"/>
</dbReference>
<evidence type="ECO:0000259" key="8">
    <source>
        <dbReference type="SMART" id="SM00532"/>
    </source>
</evidence>
<name>A0A2A2ET27_9GAMM</name>
<dbReference type="InterPro" id="IPR013840">
    <property type="entry name" value="DNAligase_N"/>
</dbReference>
<dbReference type="Gene3D" id="3.30.470.30">
    <property type="entry name" value="DNA ligase/mRNA capping enzyme"/>
    <property type="match status" value="1"/>
</dbReference>
<evidence type="ECO:0000256" key="6">
    <source>
        <dbReference type="ARBA" id="ARBA00034005"/>
    </source>
</evidence>
<reference evidence="9 10" key="1">
    <citation type="submission" date="2017-08" db="EMBL/GenBank/DDBJ databases">
        <title>Halomonas alkalisoli sp. nov., isolated from saline alkaline soil.</title>
        <authorList>
            <person name="Wang D."/>
            <person name="Zhang G."/>
        </authorList>
    </citation>
    <scope>NUCLEOTIDE SEQUENCE [LARGE SCALE GENOMIC DNA]</scope>
    <source>
        <strain evidence="9 10">WRN001</strain>
    </source>
</reference>